<name>A0A7X2T3X3_9FIRM</name>
<evidence type="ECO:0000256" key="1">
    <source>
        <dbReference type="ARBA" id="ARBA00004141"/>
    </source>
</evidence>
<dbReference type="InterPro" id="IPR001182">
    <property type="entry name" value="FtsW/RodA"/>
</dbReference>
<proteinExistence type="inferred from homology"/>
<evidence type="ECO:0000256" key="5">
    <source>
        <dbReference type="ARBA" id="ARBA00022960"/>
    </source>
</evidence>
<dbReference type="GO" id="GO:0032153">
    <property type="term" value="C:cell division site"/>
    <property type="evidence" value="ECO:0007669"/>
    <property type="project" value="TreeGrafter"/>
</dbReference>
<evidence type="ECO:0000256" key="6">
    <source>
        <dbReference type="ARBA" id="ARBA00022984"/>
    </source>
</evidence>
<keyword evidence="2" id="KW-0328">Glycosyltransferase</keyword>
<evidence type="ECO:0000256" key="3">
    <source>
        <dbReference type="ARBA" id="ARBA00022679"/>
    </source>
</evidence>
<dbReference type="RefSeq" id="WP_154460596.1">
    <property type="nucleotide sequence ID" value="NZ_VUMM01000014.1"/>
</dbReference>
<protein>
    <recommendedName>
        <fullName evidence="12">Probable peptidoglycan glycosyltransferase FtsW</fullName>
        <ecNumber evidence="14">2.4.99.28</ecNumber>
    </recommendedName>
    <alternativeName>
        <fullName evidence="13">Cell division protein FtsW</fullName>
    </alternativeName>
    <alternativeName>
        <fullName evidence="10">Cell wall polymerase</fullName>
    </alternativeName>
    <alternativeName>
        <fullName evidence="9">Peptidoglycan polymerase</fullName>
    </alternativeName>
</protein>
<evidence type="ECO:0000256" key="16">
    <source>
        <dbReference type="ARBA" id="ARBA00049966"/>
    </source>
</evidence>
<dbReference type="Proteomes" id="UP000470082">
    <property type="component" value="Unassembled WGS sequence"/>
</dbReference>
<evidence type="ECO:0000256" key="17">
    <source>
        <dbReference type="SAM" id="Phobius"/>
    </source>
</evidence>
<feature type="transmembrane region" description="Helical" evidence="17">
    <location>
        <begin position="53"/>
        <end position="75"/>
    </location>
</feature>
<evidence type="ECO:0000313" key="19">
    <source>
        <dbReference type="Proteomes" id="UP000470082"/>
    </source>
</evidence>
<evidence type="ECO:0000256" key="2">
    <source>
        <dbReference type="ARBA" id="ARBA00022676"/>
    </source>
</evidence>
<organism evidence="18 19">
    <name type="scientific">Floccifex porci</name>
    <dbReference type="NCBI Taxonomy" id="2606629"/>
    <lineage>
        <taxon>Bacteria</taxon>
        <taxon>Bacillati</taxon>
        <taxon>Bacillota</taxon>
        <taxon>Erysipelotrichia</taxon>
        <taxon>Erysipelotrichales</taxon>
        <taxon>Erysipelotrichaceae</taxon>
        <taxon>Floccifex</taxon>
    </lineage>
</organism>
<evidence type="ECO:0000256" key="13">
    <source>
        <dbReference type="ARBA" id="ARBA00041418"/>
    </source>
</evidence>
<dbReference type="GO" id="GO:0015648">
    <property type="term" value="F:lipid-linked peptidoglycan transporter activity"/>
    <property type="evidence" value="ECO:0007669"/>
    <property type="project" value="TreeGrafter"/>
</dbReference>
<keyword evidence="6" id="KW-0573">Peptidoglycan synthesis</keyword>
<comment type="function">
    <text evidence="16">Peptidoglycan polymerase that is essential for cell division.</text>
</comment>
<dbReference type="PANTHER" id="PTHR30474">
    <property type="entry name" value="CELL CYCLE PROTEIN"/>
    <property type="match status" value="1"/>
</dbReference>
<reference evidence="18 19" key="1">
    <citation type="submission" date="2019-08" db="EMBL/GenBank/DDBJ databases">
        <title>In-depth cultivation of the pig gut microbiome towards novel bacterial diversity and tailored functional studies.</title>
        <authorList>
            <person name="Wylensek D."/>
            <person name="Hitch T.C.A."/>
            <person name="Clavel T."/>
        </authorList>
    </citation>
    <scope>NUCLEOTIDE SEQUENCE [LARGE SCALE GENOMIC DNA]</scope>
    <source>
        <strain evidence="18 19">LKV-178-WT-2G</strain>
    </source>
</reference>
<feature type="transmembrane region" description="Helical" evidence="17">
    <location>
        <begin position="156"/>
        <end position="173"/>
    </location>
</feature>
<comment type="catalytic activity">
    <reaction evidence="15">
        <text>[GlcNAc-(1-&gt;4)-Mur2Ac(oyl-L-Ala-gamma-D-Glu-L-Lys-D-Ala-D-Ala)](n)-di-trans,octa-cis-undecaprenyl diphosphate + beta-D-GlcNAc-(1-&gt;4)-Mur2Ac(oyl-L-Ala-gamma-D-Glu-L-Lys-D-Ala-D-Ala)-di-trans,octa-cis-undecaprenyl diphosphate = [GlcNAc-(1-&gt;4)-Mur2Ac(oyl-L-Ala-gamma-D-Glu-L-Lys-D-Ala-D-Ala)](n+1)-di-trans,octa-cis-undecaprenyl diphosphate + di-trans,octa-cis-undecaprenyl diphosphate + H(+)</text>
        <dbReference type="Rhea" id="RHEA:23708"/>
        <dbReference type="Rhea" id="RHEA-COMP:9602"/>
        <dbReference type="Rhea" id="RHEA-COMP:9603"/>
        <dbReference type="ChEBI" id="CHEBI:15378"/>
        <dbReference type="ChEBI" id="CHEBI:58405"/>
        <dbReference type="ChEBI" id="CHEBI:60033"/>
        <dbReference type="ChEBI" id="CHEBI:78435"/>
        <dbReference type="EC" id="2.4.99.28"/>
    </reaction>
</comment>
<sequence length="402" mass="45297">MTKKKENKPFKISLSLKRNSDSIINLVVFLLICFGSTMIVSTNVGQTTTNSMVVLNTFVRQIIYVGLSYLCMYLINRFFSLERYGMFKFIILPAAAFALGITQFFAESGGSKSWIRIGGFSIQPAEFVKPLVAVMIAYAVFSVKNRPKKLKNFKSLYGKTIAWIFVFLLEILFQKDIGTLTIVFMISFVCLLTVDFPSIRKTTRNLKRLFFAGVMIILIFFCFTDIGTNIIAQTPFSHIATRFRNMKNPYDDVYQEGYQPANALYGIANSEIIGQGIGNSMRKYGYLTQADNDYIFAVMIEETGIFGLFILVILYGILFFKLFYYAFKTNNLAYKVILTGNATYLFMHFFLNVGGVTCLIPMTGVPLLFISSGGSALMAICIMIGISQNCISDIRNNELKKG</sequence>
<dbReference type="Pfam" id="PF01098">
    <property type="entry name" value="FTSW_RODA_SPOVE"/>
    <property type="match status" value="1"/>
</dbReference>
<keyword evidence="3" id="KW-0808">Transferase</keyword>
<feature type="transmembrane region" description="Helical" evidence="17">
    <location>
        <begin position="294"/>
        <end position="320"/>
    </location>
</feature>
<dbReference type="EMBL" id="VUMM01000014">
    <property type="protein sequence ID" value="MSS01895.1"/>
    <property type="molecule type" value="Genomic_DNA"/>
</dbReference>
<feature type="transmembrane region" description="Helical" evidence="17">
    <location>
        <begin position="21"/>
        <end position="41"/>
    </location>
</feature>
<evidence type="ECO:0000256" key="9">
    <source>
        <dbReference type="ARBA" id="ARBA00032370"/>
    </source>
</evidence>
<feature type="transmembrane region" description="Helical" evidence="17">
    <location>
        <begin position="209"/>
        <end position="232"/>
    </location>
</feature>
<evidence type="ECO:0000313" key="18">
    <source>
        <dbReference type="EMBL" id="MSS01895.1"/>
    </source>
</evidence>
<feature type="transmembrane region" description="Helical" evidence="17">
    <location>
        <begin position="332"/>
        <end position="351"/>
    </location>
</feature>
<evidence type="ECO:0000256" key="14">
    <source>
        <dbReference type="ARBA" id="ARBA00044770"/>
    </source>
</evidence>
<evidence type="ECO:0000256" key="4">
    <source>
        <dbReference type="ARBA" id="ARBA00022692"/>
    </source>
</evidence>
<evidence type="ECO:0000256" key="12">
    <source>
        <dbReference type="ARBA" id="ARBA00041185"/>
    </source>
</evidence>
<feature type="transmembrane region" description="Helical" evidence="17">
    <location>
        <begin position="87"/>
        <end position="106"/>
    </location>
</feature>
<feature type="transmembrane region" description="Helical" evidence="17">
    <location>
        <begin position="363"/>
        <end position="386"/>
    </location>
</feature>
<dbReference type="GO" id="GO:0008360">
    <property type="term" value="P:regulation of cell shape"/>
    <property type="evidence" value="ECO:0007669"/>
    <property type="project" value="UniProtKB-KW"/>
</dbReference>
<dbReference type="GO" id="GO:0051301">
    <property type="term" value="P:cell division"/>
    <property type="evidence" value="ECO:0007669"/>
    <property type="project" value="InterPro"/>
</dbReference>
<evidence type="ECO:0000256" key="11">
    <source>
        <dbReference type="ARBA" id="ARBA00038053"/>
    </source>
</evidence>
<dbReference type="AlphaFoldDB" id="A0A7X2T3X3"/>
<evidence type="ECO:0000256" key="15">
    <source>
        <dbReference type="ARBA" id="ARBA00049902"/>
    </source>
</evidence>
<gene>
    <name evidence="18" type="ORF">FYJ50_07290</name>
</gene>
<dbReference type="PANTHER" id="PTHR30474:SF2">
    <property type="entry name" value="PEPTIDOGLYCAN GLYCOSYLTRANSFERASE FTSW-RELATED"/>
    <property type="match status" value="1"/>
</dbReference>
<comment type="caution">
    <text evidence="18">The sequence shown here is derived from an EMBL/GenBank/DDBJ whole genome shotgun (WGS) entry which is preliminary data.</text>
</comment>
<feature type="transmembrane region" description="Helical" evidence="17">
    <location>
        <begin position="179"/>
        <end position="197"/>
    </location>
</feature>
<comment type="similarity">
    <text evidence="11">Belongs to the SEDS family. FtsW subfamily.</text>
</comment>
<keyword evidence="19" id="KW-1185">Reference proteome</keyword>
<dbReference type="EC" id="2.4.99.28" evidence="14"/>
<keyword evidence="8 17" id="KW-0472">Membrane</keyword>
<accession>A0A7X2T3X3</accession>
<keyword evidence="5" id="KW-0133">Cell shape</keyword>
<dbReference type="GO" id="GO:0005886">
    <property type="term" value="C:plasma membrane"/>
    <property type="evidence" value="ECO:0007669"/>
    <property type="project" value="TreeGrafter"/>
</dbReference>
<feature type="transmembrane region" description="Helical" evidence="17">
    <location>
        <begin position="126"/>
        <end position="144"/>
    </location>
</feature>
<evidence type="ECO:0000256" key="10">
    <source>
        <dbReference type="ARBA" id="ARBA00033270"/>
    </source>
</evidence>
<dbReference type="GO" id="GO:0008955">
    <property type="term" value="F:peptidoglycan glycosyltransferase activity"/>
    <property type="evidence" value="ECO:0007669"/>
    <property type="project" value="UniProtKB-EC"/>
</dbReference>
<evidence type="ECO:0000256" key="7">
    <source>
        <dbReference type="ARBA" id="ARBA00022989"/>
    </source>
</evidence>
<evidence type="ECO:0000256" key="8">
    <source>
        <dbReference type="ARBA" id="ARBA00023136"/>
    </source>
</evidence>
<keyword evidence="7 17" id="KW-1133">Transmembrane helix</keyword>
<keyword evidence="4 17" id="KW-0812">Transmembrane</keyword>
<comment type="subcellular location">
    <subcellularLocation>
        <location evidence="1">Membrane</location>
        <topology evidence="1">Multi-pass membrane protein</topology>
    </subcellularLocation>
</comment>
<dbReference type="GO" id="GO:0009252">
    <property type="term" value="P:peptidoglycan biosynthetic process"/>
    <property type="evidence" value="ECO:0007669"/>
    <property type="project" value="UniProtKB-KW"/>
</dbReference>